<dbReference type="PRINTS" id="PR00465">
    <property type="entry name" value="EP450IV"/>
</dbReference>
<dbReference type="EMBL" id="MU853770">
    <property type="protein sequence ID" value="KAK3942829.1"/>
    <property type="molecule type" value="Genomic_DNA"/>
</dbReference>
<evidence type="ECO:0000256" key="9">
    <source>
        <dbReference type="RuleBase" id="RU000461"/>
    </source>
</evidence>
<dbReference type="CDD" id="cd11041">
    <property type="entry name" value="CYP503A1-like"/>
    <property type="match status" value="1"/>
</dbReference>
<keyword evidence="8 9" id="KW-0349">Heme</keyword>
<dbReference type="GO" id="GO:0004497">
    <property type="term" value="F:monooxygenase activity"/>
    <property type="evidence" value="ECO:0007669"/>
    <property type="project" value="UniProtKB-KW"/>
</dbReference>
<dbReference type="InterPro" id="IPR002403">
    <property type="entry name" value="Cyt_P450_E_grp-IV"/>
</dbReference>
<dbReference type="Gene3D" id="1.10.630.10">
    <property type="entry name" value="Cytochrome P450"/>
    <property type="match status" value="1"/>
</dbReference>
<feature type="binding site" description="axial binding residue" evidence="8">
    <location>
        <position position="467"/>
    </location>
    <ligand>
        <name>heme</name>
        <dbReference type="ChEBI" id="CHEBI:30413"/>
    </ligand>
    <ligandPart>
        <name>Fe</name>
        <dbReference type="ChEBI" id="CHEBI:18248"/>
    </ligandPart>
</feature>
<keyword evidence="7 9" id="KW-0503">Monooxygenase</keyword>
<comment type="cofactor">
    <cofactor evidence="1 8">
        <name>heme</name>
        <dbReference type="ChEBI" id="CHEBI:30413"/>
    </cofactor>
</comment>
<feature type="transmembrane region" description="Helical" evidence="10">
    <location>
        <begin position="20"/>
        <end position="37"/>
    </location>
</feature>
<dbReference type="GO" id="GO:0016705">
    <property type="term" value="F:oxidoreductase activity, acting on paired donors, with incorporation or reduction of molecular oxygen"/>
    <property type="evidence" value="ECO:0007669"/>
    <property type="project" value="InterPro"/>
</dbReference>
<evidence type="ECO:0000256" key="10">
    <source>
        <dbReference type="SAM" id="Phobius"/>
    </source>
</evidence>
<dbReference type="PANTHER" id="PTHR46206:SF6">
    <property type="entry name" value="CYTOCHROME P450 MONOOXYGENASE AN1598-RELATED"/>
    <property type="match status" value="1"/>
</dbReference>
<dbReference type="Pfam" id="PF00067">
    <property type="entry name" value="p450"/>
    <property type="match status" value="1"/>
</dbReference>
<evidence type="ECO:0000256" key="6">
    <source>
        <dbReference type="ARBA" id="ARBA00023004"/>
    </source>
</evidence>
<protein>
    <submittedName>
        <fullName evidence="11">Ent-kaurene oxidase</fullName>
    </submittedName>
</protein>
<dbReference type="InterPro" id="IPR036396">
    <property type="entry name" value="Cyt_P450_sf"/>
</dbReference>
<evidence type="ECO:0000256" key="1">
    <source>
        <dbReference type="ARBA" id="ARBA00001971"/>
    </source>
</evidence>
<name>A0AAN6S713_9PEZI</name>
<evidence type="ECO:0000256" key="4">
    <source>
        <dbReference type="ARBA" id="ARBA00022723"/>
    </source>
</evidence>
<evidence type="ECO:0000256" key="3">
    <source>
        <dbReference type="ARBA" id="ARBA00010617"/>
    </source>
</evidence>
<keyword evidence="6 8" id="KW-0408">Iron</keyword>
<evidence type="ECO:0000256" key="8">
    <source>
        <dbReference type="PIRSR" id="PIRSR602403-1"/>
    </source>
</evidence>
<proteinExistence type="inferred from homology"/>
<organism evidence="11 12">
    <name type="scientific">Diplogelasinospora grovesii</name>
    <dbReference type="NCBI Taxonomy" id="303347"/>
    <lineage>
        <taxon>Eukaryota</taxon>
        <taxon>Fungi</taxon>
        <taxon>Dikarya</taxon>
        <taxon>Ascomycota</taxon>
        <taxon>Pezizomycotina</taxon>
        <taxon>Sordariomycetes</taxon>
        <taxon>Sordariomycetidae</taxon>
        <taxon>Sordariales</taxon>
        <taxon>Diplogelasinosporaceae</taxon>
        <taxon>Diplogelasinospora</taxon>
    </lineage>
</organism>
<dbReference type="PROSITE" id="PS00086">
    <property type="entry name" value="CYTOCHROME_P450"/>
    <property type="match status" value="1"/>
</dbReference>
<dbReference type="InterPro" id="IPR001128">
    <property type="entry name" value="Cyt_P450"/>
</dbReference>
<dbReference type="SUPFAM" id="SSF48264">
    <property type="entry name" value="Cytochrome P450"/>
    <property type="match status" value="1"/>
</dbReference>
<keyword evidence="5 9" id="KW-0560">Oxidoreductase</keyword>
<keyword evidence="10" id="KW-0472">Membrane</keyword>
<reference evidence="12" key="1">
    <citation type="journal article" date="2023" name="Mol. Phylogenet. Evol.">
        <title>Genome-scale phylogeny and comparative genomics of the fungal order Sordariales.</title>
        <authorList>
            <person name="Hensen N."/>
            <person name="Bonometti L."/>
            <person name="Westerberg I."/>
            <person name="Brannstrom I.O."/>
            <person name="Guillou S."/>
            <person name="Cros-Aarteil S."/>
            <person name="Calhoun S."/>
            <person name="Haridas S."/>
            <person name="Kuo A."/>
            <person name="Mondo S."/>
            <person name="Pangilinan J."/>
            <person name="Riley R."/>
            <person name="LaButti K."/>
            <person name="Andreopoulos B."/>
            <person name="Lipzen A."/>
            <person name="Chen C."/>
            <person name="Yan M."/>
            <person name="Daum C."/>
            <person name="Ng V."/>
            <person name="Clum A."/>
            <person name="Steindorff A."/>
            <person name="Ohm R.A."/>
            <person name="Martin F."/>
            <person name="Silar P."/>
            <person name="Natvig D.O."/>
            <person name="Lalanne C."/>
            <person name="Gautier V."/>
            <person name="Ament-Velasquez S.L."/>
            <person name="Kruys A."/>
            <person name="Hutchinson M.I."/>
            <person name="Powell A.J."/>
            <person name="Barry K."/>
            <person name="Miller A.N."/>
            <person name="Grigoriev I.V."/>
            <person name="Debuchy R."/>
            <person name="Gladieux P."/>
            <person name="Hiltunen Thoren M."/>
            <person name="Johannesson H."/>
        </authorList>
    </citation>
    <scope>NUCLEOTIDE SEQUENCE [LARGE SCALE GENOMIC DNA]</scope>
    <source>
        <strain evidence="12">CBS 340.73</strain>
    </source>
</reference>
<evidence type="ECO:0000313" key="11">
    <source>
        <dbReference type="EMBL" id="KAK3942829.1"/>
    </source>
</evidence>
<comment type="subcellular location">
    <subcellularLocation>
        <location evidence="2">Membrane</location>
        <topology evidence="2">Single-pass membrane protein</topology>
    </subcellularLocation>
</comment>
<evidence type="ECO:0000313" key="12">
    <source>
        <dbReference type="Proteomes" id="UP001303473"/>
    </source>
</evidence>
<keyword evidence="10" id="KW-0812">Transmembrane</keyword>
<dbReference type="PANTHER" id="PTHR46206">
    <property type="entry name" value="CYTOCHROME P450"/>
    <property type="match status" value="1"/>
</dbReference>
<sequence>MDLLNLLPKLVQEVFWRLPYVVPFFFLAYCTVDAILTRKLVRKQGELPLVGSPLAFVPRFILNLLYAWKATELAEQGYEKYPNSAFQLVRNEGQVVVLPLSLLEEVSNLPSNIAESTAALERDLVGSFTGVDLILENRLHHSIVQRKLTPRLPLLLTRMEDAVTAAFNKYLPQSENWTEFQPYQAVSYVSARLGAEVIVGPAFSDNPEWLHIAIEYTECLFRTVVVLRCFPAWVRPALSRLLPSYWRGWRILRGGQKLLVPKIQQLLDENDAGTWQPQDDKPEDLNVLSWLASLAKGRDRRADTIGHVLVMVALAAVHTTLLRMVNVLYDVVDAGPRLQKELLDEIASVAKRGWHDNGNPYDALEKLDSVLRESQRLSPPTTLGMKRLFKKAYTFEDGTHVHAGTYTCMPVFAIENDPAKTLNPEEFDGLRAYRAAREATDDKAAREHLFSSPGPGFLNFGYGKTACPGRFFASVVVKMVTVEALTDYEFKFLDGTGRPKNITIHEFLFVWPWGKMLVRRKEKGSCPF</sequence>
<comment type="similarity">
    <text evidence="3 9">Belongs to the cytochrome P450 family.</text>
</comment>
<comment type="caution">
    <text evidence="11">The sequence shown here is derived from an EMBL/GenBank/DDBJ whole genome shotgun (WGS) entry which is preliminary data.</text>
</comment>
<evidence type="ECO:0000256" key="2">
    <source>
        <dbReference type="ARBA" id="ARBA00004167"/>
    </source>
</evidence>
<dbReference type="Proteomes" id="UP001303473">
    <property type="component" value="Unassembled WGS sequence"/>
</dbReference>
<dbReference type="GO" id="GO:0016020">
    <property type="term" value="C:membrane"/>
    <property type="evidence" value="ECO:0007669"/>
    <property type="project" value="UniProtKB-SubCell"/>
</dbReference>
<dbReference type="AlphaFoldDB" id="A0AAN6S713"/>
<keyword evidence="4 8" id="KW-0479">Metal-binding</keyword>
<gene>
    <name evidence="11" type="ORF">QBC46DRAFT_255499</name>
</gene>
<dbReference type="GO" id="GO:0005506">
    <property type="term" value="F:iron ion binding"/>
    <property type="evidence" value="ECO:0007669"/>
    <property type="project" value="InterPro"/>
</dbReference>
<accession>A0AAN6S713</accession>
<evidence type="ECO:0000256" key="7">
    <source>
        <dbReference type="ARBA" id="ARBA00023033"/>
    </source>
</evidence>
<evidence type="ECO:0000256" key="5">
    <source>
        <dbReference type="ARBA" id="ARBA00023002"/>
    </source>
</evidence>
<dbReference type="InterPro" id="IPR017972">
    <property type="entry name" value="Cyt_P450_CS"/>
</dbReference>
<dbReference type="GO" id="GO:0020037">
    <property type="term" value="F:heme binding"/>
    <property type="evidence" value="ECO:0007669"/>
    <property type="project" value="InterPro"/>
</dbReference>
<keyword evidence="12" id="KW-1185">Reference proteome</keyword>
<keyword evidence="10" id="KW-1133">Transmembrane helix</keyword>